<evidence type="ECO:0000256" key="2">
    <source>
        <dbReference type="ARBA" id="ARBA00004687"/>
    </source>
</evidence>
<comment type="similarity">
    <text evidence="10">Belongs to the glycosyltransferase 22 family. PIGZ subfamily.</text>
</comment>
<keyword evidence="4 11" id="KW-0328">Glycosyltransferase</keyword>
<evidence type="ECO:0000313" key="12">
    <source>
        <dbReference type="EMBL" id="KIO11336.1"/>
    </source>
</evidence>
<evidence type="ECO:0000256" key="11">
    <source>
        <dbReference type="RuleBase" id="RU363075"/>
    </source>
</evidence>
<accession>A0A0C3PQQ9</accession>
<organism evidence="12 13">
    <name type="scientific">Pisolithus tinctorius Marx 270</name>
    <dbReference type="NCBI Taxonomy" id="870435"/>
    <lineage>
        <taxon>Eukaryota</taxon>
        <taxon>Fungi</taxon>
        <taxon>Dikarya</taxon>
        <taxon>Basidiomycota</taxon>
        <taxon>Agaricomycotina</taxon>
        <taxon>Agaricomycetes</taxon>
        <taxon>Agaricomycetidae</taxon>
        <taxon>Boletales</taxon>
        <taxon>Sclerodermatineae</taxon>
        <taxon>Pisolithaceae</taxon>
        <taxon>Pisolithus</taxon>
    </lineage>
</organism>
<evidence type="ECO:0000256" key="10">
    <source>
        <dbReference type="ARBA" id="ARBA00038466"/>
    </source>
</evidence>
<dbReference type="GO" id="GO:0000026">
    <property type="term" value="F:alpha-1,2-mannosyltransferase activity"/>
    <property type="evidence" value="ECO:0007669"/>
    <property type="project" value="TreeGrafter"/>
</dbReference>
<dbReference type="FunCoup" id="A0A0C3PQQ9">
    <property type="interactions" value="97"/>
</dbReference>
<dbReference type="InParanoid" id="A0A0C3PQQ9"/>
<dbReference type="EC" id="2.4.1.-" evidence="11"/>
<feature type="transmembrane region" description="Helical" evidence="11">
    <location>
        <begin position="150"/>
        <end position="169"/>
    </location>
</feature>
<comment type="pathway">
    <text evidence="2">Glycolipid biosynthesis; glycosylphosphatidylinositol-anchor biosynthesis.</text>
</comment>
<dbReference type="GO" id="GO:0005789">
    <property type="term" value="C:endoplasmic reticulum membrane"/>
    <property type="evidence" value="ECO:0007669"/>
    <property type="project" value="UniProtKB-SubCell"/>
</dbReference>
<evidence type="ECO:0000256" key="4">
    <source>
        <dbReference type="ARBA" id="ARBA00022676"/>
    </source>
</evidence>
<keyword evidence="6 11" id="KW-0812">Transmembrane</keyword>
<feature type="transmembrane region" description="Helical" evidence="11">
    <location>
        <begin position="290"/>
        <end position="308"/>
    </location>
</feature>
<dbReference type="AlphaFoldDB" id="A0A0C3PQQ9"/>
<keyword evidence="5 12" id="KW-0808">Transferase</keyword>
<reference evidence="13" key="2">
    <citation type="submission" date="2015-01" db="EMBL/GenBank/DDBJ databases">
        <title>Evolutionary Origins and Diversification of the Mycorrhizal Mutualists.</title>
        <authorList>
            <consortium name="DOE Joint Genome Institute"/>
            <consortium name="Mycorrhizal Genomics Consortium"/>
            <person name="Kohler A."/>
            <person name="Kuo A."/>
            <person name="Nagy L.G."/>
            <person name="Floudas D."/>
            <person name="Copeland A."/>
            <person name="Barry K.W."/>
            <person name="Cichocki N."/>
            <person name="Veneault-Fourrey C."/>
            <person name="LaButti K."/>
            <person name="Lindquist E.A."/>
            <person name="Lipzen A."/>
            <person name="Lundell T."/>
            <person name="Morin E."/>
            <person name="Murat C."/>
            <person name="Riley R."/>
            <person name="Ohm R."/>
            <person name="Sun H."/>
            <person name="Tunlid A."/>
            <person name="Henrissat B."/>
            <person name="Grigoriev I.V."/>
            <person name="Hibbett D.S."/>
            <person name="Martin F."/>
        </authorList>
    </citation>
    <scope>NUCLEOTIDE SEQUENCE [LARGE SCALE GENOMIC DNA]</scope>
    <source>
        <strain evidence="13">Marx 270</strain>
    </source>
</reference>
<dbReference type="EMBL" id="KN831950">
    <property type="protein sequence ID" value="KIO11336.1"/>
    <property type="molecule type" value="Genomic_DNA"/>
</dbReference>
<dbReference type="STRING" id="870435.A0A0C3PQQ9"/>
<comment type="subcellular location">
    <subcellularLocation>
        <location evidence="1 11">Endoplasmic reticulum membrane</location>
        <topology evidence="1 11">Multi-pass membrane protein</topology>
    </subcellularLocation>
</comment>
<evidence type="ECO:0000256" key="7">
    <source>
        <dbReference type="ARBA" id="ARBA00022824"/>
    </source>
</evidence>
<keyword evidence="3" id="KW-0337">GPI-anchor biosynthesis</keyword>
<feature type="transmembrane region" description="Helical" evidence="11">
    <location>
        <begin position="383"/>
        <end position="412"/>
    </location>
</feature>
<dbReference type="Proteomes" id="UP000054217">
    <property type="component" value="Unassembled WGS sequence"/>
</dbReference>
<evidence type="ECO:0000256" key="8">
    <source>
        <dbReference type="ARBA" id="ARBA00022989"/>
    </source>
</evidence>
<name>A0A0C3PQQ9_PISTI</name>
<gene>
    <name evidence="12" type="ORF">M404DRAFT_128127</name>
</gene>
<dbReference type="GO" id="GO:0006506">
    <property type="term" value="P:GPI anchor biosynthetic process"/>
    <property type="evidence" value="ECO:0007669"/>
    <property type="project" value="UniProtKB-KW"/>
</dbReference>
<keyword evidence="9 11" id="KW-0472">Membrane</keyword>
<feature type="transmembrane region" description="Helical" evidence="11">
    <location>
        <begin position="189"/>
        <end position="213"/>
    </location>
</feature>
<dbReference type="HOGENOM" id="CLU_022957_1_1_1"/>
<feature type="transmembrane region" description="Helical" evidence="11">
    <location>
        <begin position="234"/>
        <end position="258"/>
    </location>
</feature>
<feature type="transmembrane region" description="Helical" evidence="11">
    <location>
        <begin position="12"/>
        <end position="30"/>
    </location>
</feature>
<feature type="transmembrane region" description="Helical" evidence="11">
    <location>
        <begin position="61"/>
        <end position="79"/>
    </location>
</feature>
<proteinExistence type="inferred from homology"/>
<keyword evidence="7 11" id="KW-0256">Endoplasmic reticulum</keyword>
<evidence type="ECO:0000256" key="5">
    <source>
        <dbReference type="ARBA" id="ARBA00022679"/>
    </source>
</evidence>
<dbReference type="InterPro" id="IPR005599">
    <property type="entry name" value="GPI_mannosylTrfase"/>
</dbReference>
<evidence type="ECO:0000256" key="1">
    <source>
        <dbReference type="ARBA" id="ARBA00004477"/>
    </source>
</evidence>
<evidence type="ECO:0000256" key="9">
    <source>
        <dbReference type="ARBA" id="ARBA00023136"/>
    </source>
</evidence>
<evidence type="ECO:0000313" key="13">
    <source>
        <dbReference type="Proteomes" id="UP000054217"/>
    </source>
</evidence>
<dbReference type="Pfam" id="PF03901">
    <property type="entry name" value="Glyco_transf_22"/>
    <property type="match status" value="1"/>
</dbReference>
<keyword evidence="8 11" id="KW-1133">Transmembrane helix</keyword>
<evidence type="ECO:0000256" key="3">
    <source>
        <dbReference type="ARBA" id="ARBA00022502"/>
    </source>
</evidence>
<protein>
    <recommendedName>
        <fullName evidence="11">Mannosyltransferase</fullName>
        <ecNumber evidence="11">2.4.1.-</ecNumber>
    </recommendedName>
</protein>
<dbReference type="PANTHER" id="PTHR22760">
    <property type="entry name" value="GLYCOSYLTRANSFERASE"/>
    <property type="match status" value="1"/>
</dbReference>
<reference evidence="12 13" key="1">
    <citation type="submission" date="2014-04" db="EMBL/GenBank/DDBJ databases">
        <authorList>
            <consortium name="DOE Joint Genome Institute"/>
            <person name="Kuo A."/>
            <person name="Kohler A."/>
            <person name="Costa M.D."/>
            <person name="Nagy L.G."/>
            <person name="Floudas D."/>
            <person name="Copeland A."/>
            <person name="Barry K.W."/>
            <person name="Cichocki N."/>
            <person name="Veneault-Fourrey C."/>
            <person name="LaButti K."/>
            <person name="Lindquist E.A."/>
            <person name="Lipzen A."/>
            <person name="Lundell T."/>
            <person name="Morin E."/>
            <person name="Murat C."/>
            <person name="Sun H."/>
            <person name="Tunlid A."/>
            <person name="Henrissat B."/>
            <person name="Grigoriev I.V."/>
            <person name="Hibbett D.S."/>
            <person name="Martin F."/>
            <person name="Nordberg H.P."/>
            <person name="Cantor M.N."/>
            <person name="Hua S.X."/>
        </authorList>
    </citation>
    <scope>NUCLEOTIDE SEQUENCE [LARGE SCALE GENOMIC DNA]</scope>
    <source>
        <strain evidence="12 13">Marx 270</strain>
    </source>
</reference>
<sequence>MVDFRHSFSRIYAALWVARILFALYGTGYIHPDEHMQNAEITAADILGYYTFRSWEWDPTFPLRAVIPVYMTTGLPFFVAQKIYSALSDQNLGPATLFRLERLSFLCLSSLLDMSVALLVPPPMRSFALLLLSSSYVTHAFYIRPFSNSLESVIAALCLVFLNNIVGIVSSDSHEHSAKSGNAALHWNLHALCTLGAFGTSMRPTFFTFALPISFQALRYSYKAAGSISRTGRLLALPLCSGILTVLCFAVTDALYYWGTPFHPVFPCLNFLRYNSSADNLAEHGLHPRWLHLFVNLPMLLSPWVWFLTTCNIYHSFKGSIHGAVGRARALDVTRETISQIIVLSLAMLCAVPHQEPRFLCPIVLPAIVLVATSSRWPRKAFWVTWIMFNVVFAVVFGIMHQGGVVPSLLYLNTRMTDNFATTTHIVYWKTYMPPRRFLGIPQQDVPSGKVAITDLAGAAESALIDTLVSTSSDVVYVVTPIAVYKTLPGQVAPCFTLQKRIFPHLDLDHIRETSEIGWYDGLTLGVYTVEQSCIGSAS</sequence>
<dbReference type="OrthoDB" id="10066429at2759"/>
<dbReference type="PANTHER" id="PTHR22760:SF3">
    <property type="entry name" value="GPI MANNOSYLTRANSFERASE 4"/>
    <property type="match status" value="1"/>
</dbReference>
<evidence type="ECO:0000256" key="6">
    <source>
        <dbReference type="ARBA" id="ARBA00022692"/>
    </source>
</evidence>
<keyword evidence="13" id="KW-1185">Reference proteome</keyword>